<dbReference type="NCBIfam" id="NF005475">
    <property type="entry name" value="PRK07075.1"/>
    <property type="match status" value="1"/>
</dbReference>
<dbReference type="PANTHER" id="PTHR38041">
    <property type="entry name" value="CHORISMATE MUTASE"/>
    <property type="match status" value="1"/>
</dbReference>
<feature type="binding site" evidence="3">
    <location>
        <position position="19"/>
    </location>
    <ligand>
        <name>substrate</name>
    </ligand>
</feature>
<evidence type="ECO:0000256" key="2">
    <source>
        <dbReference type="ARBA" id="ARBA00023235"/>
    </source>
</evidence>
<dbReference type="PROSITE" id="PS51168">
    <property type="entry name" value="CHORISMATE_MUT_2"/>
    <property type="match status" value="1"/>
</dbReference>
<dbReference type="SMART" id="SM00830">
    <property type="entry name" value="CM_2"/>
    <property type="match status" value="1"/>
</dbReference>
<dbReference type="InterPro" id="IPR008241">
    <property type="entry name" value="Isochorismate_pyruvate-lyase"/>
</dbReference>
<evidence type="ECO:0000256" key="1">
    <source>
        <dbReference type="ARBA" id="ARBA00012404"/>
    </source>
</evidence>
<dbReference type="InterPro" id="IPR036979">
    <property type="entry name" value="CM_dom_sf"/>
</dbReference>
<accession>A0A1C3NRM2</accession>
<gene>
    <name evidence="6" type="ORF">XBLMG947_3844</name>
    <name evidence="5" type="ORF">XbrCFBP1976_19530</name>
</gene>
<organism evidence="6 7">
    <name type="scientific">Xanthomonas bromi</name>
    <dbReference type="NCBI Taxonomy" id="56449"/>
    <lineage>
        <taxon>Bacteria</taxon>
        <taxon>Pseudomonadati</taxon>
        <taxon>Pseudomonadota</taxon>
        <taxon>Gammaproteobacteria</taxon>
        <taxon>Lysobacterales</taxon>
        <taxon>Lysobacteraceae</taxon>
        <taxon>Xanthomonas</taxon>
    </lineage>
</organism>
<reference evidence="6 7" key="1">
    <citation type="submission" date="2016-06" db="EMBL/GenBank/DDBJ databases">
        <authorList>
            <person name="Kjaerup R.B."/>
            <person name="Dalgaard T.S."/>
            <person name="Juul-Madsen H.R."/>
        </authorList>
    </citation>
    <scope>NUCLEOTIDE SEQUENCE [LARGE SCALE GENOMIC DNA]</scope>
    <source>
        <strain evidence="6">LMG947</strain>
    </source>
</reference>
<dbReference type="RefSeq" id="WP_065470166.1">
    <property type="nucleotide sequence ID" value="NZ_FLTX01000073.1"/>
</dbReference>
<feature type="binding site" evidence="3">
    <location>
        <position position="95"/>
    </location>
    <ligand>
        <name>substrate</name>
    </ligand>
</feature>
<dbReference type="OrthoDB" id="514491at2"/>
<dbReference type="PIRSF" id="PIRSF029775">
    <property type="entry name" value="Isochor_pyr_lyas"/>
    <property type="match status" value="1"/>
</dbReference>
<evidence type="ECO:0000313" key="5">
    <source>
        <dbReference type="EMBL" id="PPV04964.1"/>
    </source>
</evidence>
<evidence type="ECO:0000256" key="3">
    <source>
        <dbReference type="PIRSR" id="PIRSR029775-1"/>
    </source>
</evidence>
<dbReference type="GO" id="GO:0046417">
    <property type="term" value="P:chorismate metabolic process"/>
    <property type="evidence" value="ECO:0007669"/>
    <property type="project" value="InterPro"/>
</dbReference>
<keyword evidence="2" id="KW-0413">Isomerase</keyword>
<dbReference type="GO" id="GO:0016835">
    <property type="term" value="F:carbon-oxygen lyase activity"/>
    <property type="evidence" value="ECO:0007669"/>
    <property type="project" value="InterPro"/>
</dbReference>
<dbReference type="PANTHER" id="PTHR38041:SF1">
    <property type="entry name" value="CHORISMATE MUTASE"/>
    <property type="match status" value="1"/>
</dbReference>
<dbReference type="GO" id="GO:0004106">
    <property type="term" value="F:chorismate mutase activity"/>
    <property type="evidence" value="ECO:0007669"/>
    <property type="project" value="UniProtKB-EC"/>
</dbReference>
<evidence type="ECO:0000313" key="7">
    <source>
        <dbReference type="Proteomes" id="UP000092503"/>
    </source>
</evidence>
<feature type="binding site" evidence="3">
    <location>
        <position position="36"/>
    </location>
    <ligand>
        <name>substrate</name>
    </ligand>
</feature>
<keyword evidence="8" id="KW-1185">Reference proteome</keyword>
<dbReference type="GO" id="GO:0009697">
    <property type="term" value="P:salicylic acid biosynthetic process"/>
    <property type="evidence" value="ECO:0007669"/>
    <property type="project" value="InterPro"/>
</dbReference>
<feature type="binding site" evidence="3">
    <location>
        <position position="47"/>
    </location>
    <ligand>
        <name>substrate</name>
    </ligand>
</feature>
<dbReference type="Pfam" id="PF01817">
    <property type="entry name" value="CM_2"/>
    <property type="match status" value="1"/>
</dbReference>
<evidence type="ECO:0000259" key="4">
    <source>
        <dbReference type="PROSITE" id="PS51168"/>
    </source>
</evidence>
<evidence type="ECO:0000313" key="6">
    <source>
        <dbReference type="EMBL" id="SBV53041.1"/>
    </source>
</evidence>
<proteinExistence type="predicted"/>
<dbReference type="Proteomes" id="UP000239710">
    <property type="component" value="Unassembled WGS sequence"/>
</dbReference>
<evidence type="ECO:0000313" key="8">
    <source>
        <dbReference type="Proteomes" id="UP000239710"/>
    </source>
</evidence>
<sequence>MQIENRLSPEQCAGMDDIRAEIDLIDRAVVILIGKRYQYVLAAANFKTSATSVRAPERFKAMLEQRRQWAAQEGLSPDAIERMFSDLVNHFIKEEMLRWKATHA</sequence>
<reference evidence="5 8" key="2">
    <citation type="submission" date="2016-08" db="EMBL/GenBank/DDBJ databases">
        <title>Evolution of the type three secretion system and type three effector repertoires in Xanthomonas.</title>
        <authorList>
            <person name="Merda D."/>
            <person name="Briand M."/>
            <person name="Bosis E."/>
            <person name="Rousseau C."/>
            <person name="Portier P."/>
            <person name="Jacques M.-A."/>
            <person name="Fischer-Le Saux M."/>
        </authorList>
    </citation>
    <scope>NUCLEOTIDE SEQUENCE [LARGE SCALE GENOMIC DNA]</scope>
    <source>
        <strain evidence="5 8">CFBP1976</strain>
    </source>
</reference>
<dbReference type="NCBIfam" id="TIGR01803">
    <property type="entry name" value="CM-like"/>
    <property type="match status" value="1"/>
</dbReference>
<dbReference type="SUPFAM" id="SSF48600">
    <property type="entry name" value="Chorismate mutase II"/>
    <property type="match status" value="1"/>
</dbReference>
<dbReference type="EC" id="5.4.99.5" evidence="1"/>
<dbReference type="AlphaFoldDB" id="A0A1C3NRM2"/>
<dbReference type="InterPro" id="IPR036263">
    <property type="entry name" value="Chorismate_II_sf"/>
</dbReference>
<dbReference type="EMBL" id="MDCE01000043">
    <property type="protein sequence ID" value="PPV04964.1"/>
    <property type="molecule type" value="Genomic_DNA"/>
</dbReference>
<protein>
    <recommendedName>
        <fullName evidence="1">chorismate mutase</fullName>
        <ecNumber evidence="1">5.4.99.5</ecNumber>
    </recommendedName>
</protein>
<name>A0A1C3NRM2_9XANT</name>
<dbReference type="Gene3D" id="1.20.59.10">
    <property type="entry name" value="Chorismate mutase"/>
    <property type="match status" value="1"/>
</dbReference>
<dbReference type="Proteomes" id="UP000092503">
    <property type="component" value="Unassembled WGS sequence"/>
</dbReference>
<dbReference type="InterPro" id="IPR051331">
    <property type="entry name" value="Chorismate_mutase-related"/>
</dbReference>
<feature type="domain" description="Chorismate mutase" evidence="4">
    <location>
        <begin position="9"/>
        <end position="99"/>
    </location>
</feature>
<dbReference type="InterPro" id="IPR002701">
    <property type="entry name" value="CM_II_prokaryot"/>
</dbReference>
<dbReference type="STRING" id="56449.XBLMG947_3844"/>
<keyword evidence="5" id="KW-0456">Lyase</keyword>
<dbReference type="EMBL" id="FLTX01000073">
    <property type="protein sequence ID" value="SBV53041.1"/>
    <property type="molecule type" value="Genomic_DNA"/>
</dbReference>